<dbReference type="Gene3D" id="1.25.40.10">
    <property type="entry name" value="Tetratricopeptide repeat domain"/>
    <property type="match status" value="1"/>
</dbReference>
<keyword evidence="4" id="KW-1185">Reference proteome</keyword>
<gene>
    <name evidence="3" type="ORF">RirG_114350</name>
</gene>
<dbReference type="GO" id="GO:0005524">
    <property type="term" value="F:ATP binding"/>
    <property type="evidence" value="ECO:0007669"/>
    <property type="project" value="UniProtKB-UniRule"/>
</dbReference>
<dbReference type="SMART" id="SM00671">
    <property type="entry name" value="SEL1"/>
    <property type="match status" value="4"/>
</dbReference>
<reference evidence="3 4" key="1">
    <citation type="submission" date="2014-02" db="EMBL/GenBank/DDBJ databases">
        <title>Single nucleus genome sequencing reveals high similarity among nuclei of an endomycorrhizal fungus.</title>
        <authorList>
            <person name="Lin K."/>
            <person name="Geurts R."/>
            <person name="Zhang Z."/>
            <person name="Limpens E."/>
            <person name="Saunders D.G."/>
            <person name="Mu D."/>
            <person name="Pang E."/>
            <person name="Cao H."/>
            <person name="Cha H."/>
            <person name="Lin T."/>
            <person name="Zhou Q."/>
            <person name="Shang Y."/>
            <person name="Li Y."/>
            <person name="Ivanov S."/>
            <person name="Sharma T."/>
            <person name="Velzen R.V."/>
            <person name="Ruijter N.D."/>
            <person name="Aanen D.K."/>
            <person name="Win J."/>
            <person name="Kamoun S."/>
            <person name="Bisseling T."/>
            <person name="Huang S."/>
        </authorList>
    </citation>
    <scope>NUCLEOTIDE SEQUENCE [LARGE SCALE GENOMIC DNA]</scope>
    <source>
        <strain evidence="4">DAOM197198w</strain>
    </source>
</reference>
<dbReference type="InterPro" id="IPR017441">
    <property type="entry name" value="Protein_kinase_ATP_BS"/>
</dbReference>
<dbReference type="Pfam" id="PF08238">
    <property type="entry name" value="Sel1"/>
    <property type="match status" value="3"/>
</dbReference>
<accession>A0A015JD70</accession>
<dbReference type="Proteomes" id="UP000022910">
    <property type="component" value="Unassembled WGS sequence"/>
</dbReference>
<keyword evidence="1" id="KW-0547">Nucleotide-binding</keyword>
<organism evidence="3 4">
    <name type="scientific">Rhizophagus irregularis (strain DAOM 197198w)</name>
    <name type="common">Glomus intraradices</name>
    <dbReference type="NCBI Taxonomy" id="1432141"/>
    <lineage>
        <taxon>Eukaryota</taxon>
        <taxon>Fungi</taxon>
        <taxon>Fungi incertae sedis</taxon>
        <taxon>Mucoromycota</taxon>
        <taxon>Glomeromycotina</taxon>
        <taxon>Glomeromycetes</taxon>
        <taxon>Glomerales</taxon>
        <taxon>Glomeraceae</taxon>
        <taxon>Rhizophagus</taxon>
    </lineage>
</organism>
<dbReference type="STRING" id="1432141.A0A015JD70"/>
<dbReference type="PRINTS" id="PR00109">
    <property type="entry name" value="TYRKINASE"/>
</dbReference>
<feature type="binding site" evidence="1">
    <location>
        <position position="54"/>
    </location>
    <ligand>
        <name>ATP</name>
        <dbReference type="ChEBI" id="CHEBI:30616"/>
    </ligand>
</feature>
<name>A0A015JD70_RHIIW</name>
<dbReference type="AlphaFoldDB" id="A0A015JD70"/>
<comment type="caution">
    <text evidence="3">The sequence shown here is derived from an EMBL/GenBank/DDBJ whole genome shotgun (WGS) entry which is preliminary data.</text>
</comment>
<dbReference type="Pfam" id="PF07714">
    <property type="entry name" value="PK_Tyr_Ser-Thr"/>
    <property type="match status" value="1"/>
</dbReference>
<dbReference type="InterPro" id="IPR011009">
    <property type="entry name" value="Kinase-like_dom_sf"/>
</dbReference>
<dbReference type="PROSITE" id="PS50011">
    <property type="entry name" value="PROTEIN_KINASE_DOM"/>
    <property type="match status" value="1"/>
</dbReference>
<proteinExistence type="predicted"/>
<dbReference type="SMR" id="A0A015JD70"/>
<dbReference type="SUPFAM" id="SSF81901">
    <property type="entry name" value="HCP-like"/>
    <property type="match status" value="1"/>
</dbReference>
<dbReference type="GO" id="GO:0004674">
    <property type="term" value="F:protein serine/threonine kinase activity"/>
    <property type="evidence" value="ECO:0007669"/>
    <property type="project" value="TreeGrafter"/>
</dbReference>
<dbReference type="InterPro" id="IPR006597">
    <property type="entry name" value="Sel1-like"/>
</dbReference>
<sequence length="570" mass="65671">MASLNEWIDLKIKDGDINYFEYDEFTNIEKVGEGAFGIVNRADWKSGEIKVALKVLTRHSTVGENNMKKFLKELNNLRKVCFHPNINQFFGITKEPISNNYMMVLQYANQGNLREYLKNKFNSLEWNDKIQLSLDITRGLKCLHSRKIIHRDLHAKNILVHKDKPMIADLGLSKQLSADTTSSSTVYGMPAYIDPQCYKNENYIRDKKSDIYSLGVLLWEITSGCPPFSKSPVHIVNIKVASGIREQPIINTPLAYVNLYKKCWDDNPDLRPTVDEVFDILERISLQDLQDNTITNNEINPNIIKDLNKLILNSNNSDLTNQDDSQSSQLIVSTNIDLSQQISTPLSSVLPSINEDEIGLNNTLNEIIIAYINYNNKGETRNFNFDKVLRKYESKSKEIFNYLLSNPNIQHHKVMVGKFYNEGFGCSKDDYNKALEWYIEASQQNDINGHYEVGHFYFSEGNYVKTFEYINLAINNGLNIALRFLAYCYKFGYAGLETDYIKAFELYKTLSEKGFIPSQYELAKCYNNSIGTQEDKNEALKWYKLYQKNDGECDVTSTIVDIENELEQNK</sequence>
<evidence type="ECO:0000313" key="4">
    <source>
        <dbReference type="Proteomes" id="UP000022910"/>
    </source>
</evidence>
<dbReference type="InterPro" id="IPR011990">
    <property type="entry name" value="TPR-like_helical_dom_sf"/>
</dbReference>
<dbReference type="PANTHER" id="PTHR44329">
    <property type="entry name" value="SERINE/THREONINE-PROTEIN KINASE TNNI3K-RELATED"/>
    <property type="match status" value="1"/>
</dbReference>
<evidence type="ECO:0000259" key="2">
    <source>
        <dbReference type="PROSITE" id="PS50011"/>
    </source>
</evidence>
<dbReference type="Gene3D" id="1.10.510.10">
    <property type="entry name" value="Transferase(Phosphotransferase) domain 1"/>
    <property type="match status" value="1"/>
</dbReference>
<evidence type="ECO:0000313" key="3">
    <source>
        <dbReference type="EMBL" id="EXX67442.1"/>
    </source>
</evidence>
<keyword evidence="3" id="KW-0808">Transferase</keyword>
<keyword evidence="3" id="KW-0418">Kinase</keyword>
<keyword evidence="1" id="KW-0067">ATP-binding</keyword>
<evidence type="ECO:0000256" key="1">
    <source>
        <dbReference type="PROSITE-ProRule" id="PRU10141"/>
    </source>
</evidence>
<dbReference type="EMBL" id="JEMT01017747">
    <property type="protein sequence ID" value="EXX67442.1"/>
    <property type="molecule type" value="Genomic_DNA"/>
</dbReference>
<dbReference type="InterPro" id="IPR001245">
    <property type="entry name" value="Ser-Thr/Tyr_kinase_cat_dom"/>
</dbReference>
<dbReference type="InterPro" id="IPR000719">
    <property type="entry name" value="Prot_kinase_dom"/>
</dbReference>
<feature type="domain" description="Protein kinase" evidence="2">
    <location>
        <begin position="25"/>
        <end position="284"/>
    </location>
</feature>
<dbReference type="PROSITE" id="PS00107">
    <property type="entry name" value="PROTEIN_KINASE_ATP"/>
    <property type="match status" value="1"/>
</dbReference>
<protein>
    <submittedName>
        <fullName evidence="3">Polo kinase CDC5</fullName>
    </submittedName>
</protein>
<dbReference type="InterPro" id="IPR051681">
    <property type="entry name" value="Ser/Thr_Kinases-Pseudokinases"/>
</dbReference>
<dbReference type="OrthoDB" id="272077at2759"/>
<dbReference type="SUPFAM" id="SSF56112">
    <property type="entry name" value="Protein kinase-like (PK-like)"/>
    <property type="match status" value="1"/>
</dbReference>
<dbReference type="HOGENOM" id="CLU_000288_7_12_1"/>